<sequence length="351" mass="37329">MNITAQSPGKIILSGEHAVVYGQPAIVAAVARYTTVQFHLLSRGNSLRTALAGIATGRRTPLSALQSLRDKLDARFEAFAKGDLAVKNILQRPDDLMLYTLAQIAGHFLPTRDGEGRLRAGQLHTRSDLPLGAGMGSSAAIIAATMVLYEHLLNQPQSLAERFARIRFCERLQHGKGSAIDAAAVTYGGVQLLANQEPQPLDVSLKDCYWLLTGIPQSSTGECVAAVREQFGKDEALWQAFGACSAALQTGLQHQDTQAITAAIDDNQSLLHRIGIVPPTSQAIIAAIKNSGGAAKISGAGSIRGNAGGMLLIYHQDEAALRTLLEKDYPQLSWGRLQVAVEGAAIVSPHS</sequence>
<keyword evidence="8 14" id="KW-0418">Kinase</keyword>
<protein>
    <recommendedName>
        <fullName evidence="3">mevalonate kinase</fullName>
        <ecNumber evidence="3">2.7.1.36</ecNumber>
    </recommendedName>
</protein>
<keyword evidence="11" id="KW-0443">Lipid metabolism</keyword>
<organism evidence="14 15">
    <name type="scientific">Suttonella indologenes</name>
    <dbReference type="NCBI Taxonomy" id="13276"/>
    <lineage>
        <taxon>Bacteria</taxon>
        <taxon>Pseudomonadati</taxon>
        <taxon>Pseudomonadota</taxon>
        <taxon>Gammaproteobacteria</taxon>
        <taxon>Cardiobacteriales</taxon>
        <taxon>Cardiobacteriaceae</taxon>
        <taxon>Suttonella</taxon>
    </lineage>
</organism>
<evidence type="ECO:0000313" key="14">
    <source>
        <dbReference type="EMBL" id="SUO97501.1"/>
    </source>
</evidence>
<keyword evidence="15" id="KW-1185">Reference proteome</keyword>
<keyword evidence="10" id="KW-0460">Magnesium</keyword>
<reference evidence="14 15" key="1">
    <citation type="submission" date="2018-06" db="EMBL/GenBank/DDBJ databases">
        <authorList>
            <consortium name="Pathogen Informatics"/>
            <person name="Doyle S."/>
        </authorList>
    </citation>
    <scope>NUCLEOTIDE SEQUENCE [LARGE SCALE GENOMIC DNA]</scope>
    <source>
        <strain evidence="14 15">NCTC10717</strain>
    </source>
</reference>
<name>A0A380N0R3_9GAMM</name>
<dbReference type="EMBL" id="UHIA01000004">
    <property type="protein sequence ID" value="SUO97501.1"/>
    <property type="molecule type" value="Genomic_DNA"/>
</dbReference>
<evidence type="ECO:0000256" key="3">
    <source>
        <dbReference type="ARBA" id="ARBA00012103"/>
    </source>
</evidence>
<keyword evidence="7" id="KW-0547">Nucleotide-binding</keyword>
<keyword evidence="9" id="KW-0067">ATP-binding</keyword>
<keyword evidence="4" id="KW-0963">Cytoplasm</keyword>
<accession>A0A380N0R3</accession>
<dbReference type="EC" id="2.7.1.36" evidence="3"/>
<dbReference type="UniPathway" id="UPA00057">
    <property type="reaction ID" value="UER00098"/>
</dbReference>
<evidence type="ECO:0000256" key="8">
    <source>
        <dbReference type="ARBA" id="ARBA00022777"/>
    </source>
</evidence>
<keyword evidence="6" id="KW-0808">Transferase</keyword>
<dbReference type="RefSeq" id="WP_115218659.1">
    <property type="nucleotide sequence ID" value="NZ_UHIA01000004.1"/>
</dbReference>
<evidence type="ECO:0000256" key="4">
    <source>
        <dbReference type="ARBA" id="ARBA00022490"/>
    </source>
</evidence>
<dbReference type="GO" id="GO:0005829">
    <property type="term" value="C:cytosol"/>
    <property type="evidence" value="ECO:0007669"/>
    <property type="project" value="TreeGrafter"/>
</dbReference>
<evidence type="ECO:0000256" key="11">
    <source>
        <dbReference type="ARBA" id="ARBA00023098"/>
    </source>
</evidence>
<dbReference type="InterPro" id="IPR036554">
    <property type="entry name" value="GHMP_kinase_C_sf"/>
</dbReference>
<evidence type="ECO:0000256" key="2">
    <source>
        <dbReference type="ARBA" id="ARBA00006495"/>
    </source>
</evidence>
<comment type="similarity">
    <text evidence="2">Belongs to the GHMP kinase family. Mevalonate kinase subfamily.</text>
</comment>
<evidence type="ECO:0000256" key="6">
    <source>
        <dbReference type="ARBA" id="ARBA00022679"/>
    </source>
</evidence>
<dbReference type="PANTHER" id="PTHR43290:SF2">
    <property type="entry name" value="MEVALONATE KINASE"/>
    <property type="match status" value="1"/>
</dbReference>
<evidence type="ECO:0000256" key="7">
    <source>
        <dbReference type="ARBA" id="ARBA00022741"/>
    </source>
</evidence>
<dbReference type="Gene3D" id="3.30.230.10">
    <property type="match status" value="1"/>
</dbReference>
<keyword evidence="5" id="KW-0444">Lipid biosynthesis</keyword>
<dbReference type="GO" id="GO:0019287">
    <property type="term" value="P:isopentenyl diphosphate biosynthetic process, mevalonate pathway"/>
    <property type="evidence" value="ECO:0007669"/>
    <property type="project" value="UniProtKB-UniPathway"/>
</dbReference>
<gene>
    <name evidence="14" type="ORF">NCTC10717_01485</name>
</gene>
<evidence type="ECO:0000256" key="12">
    <source>
        <dbReference type="ARBA" id="ARBA00029438"/>
    </source>
</evidence>
<dbReference type="InterPro" id="IPR020568">
    <property type="entry name" value="Ribosomal_Su5_D2-typ_SF"/>
</dbReference>
<dbReference type="PRINTS" id="PR00959">
    <property type="entry name" value="MEVGALKINASE"/>
</dbReference>
<comment type="pathway">
    <text evidence="12">Isoprenoid biosynthesis; isopentenyl diphosphate biosynthesis via mevalonate pathway; isopentenyl diphosphate from (R)-mevalonate: step 1/3.</text>
</comment>
<dbReference type="PANTHER" id="PTHR43290">
    <property type="entry name" value="MEVALONATE KINASE"/>
    <property type="match status" value="1"/>
</dbReference>
<dbReference type="Proteomes" id="UP000254575">
    <property type="component" value="Unassembled WGS sequence"/>
</dbReference>
<feature type="domain" description="GHMP kinase N-terminal" evidence="13">
    <location>
        <begin position="121"/>
        <end position="189"/>
    </location>
</feature>
<dbReference type="Gene3D" id="3.30.70.890">
    <property type="entry name" value="GHMP kinase, C-terminal domain"/>
    <property type="match status" value="1"/>
</dbReference>
<dbReference type="InterPro" id="IPR006204">
    <property type="entry name" value="GHMP_kinase_N_dom"/>
</dbReference>
<dbReference type="AlphaFoldDB" id="A0A380N0R3"/>
<comment type="subcellular location">
    <subcellularLocation>
        <location evidence="1">Cytoplasm</location>
    </subcellularLocation>
</comment>
<dbReference type="GO" id="GO:0005524">
    <property type="term" value="F:ATP binding"/>
    <property type="evidence" value="ECO:0007669"/>
    <property type="project" value="UniProtKB-KW"/>
</dbReference>
<dbReference type="SUPFAM" id="SSF55060">
    <property type="entry name" value="GHMP Kinase, C-terminal domain"/>
    <property type="match status" value="1"/>
</dbReference>
<dbReference type="SUPFAM" id="SSF54211">
    <property type="entry name" value="Ribosomal protein S5 domain 2-like"/>
    <property type="match status" value="1"/>
</dbReference>
<evidence type="ECO:0000256" key="10">
    <source>
        <dbReference type="ARBA" id="ARBA00022842"/>
    </source>
</evidence>
<proteinExistence type="inferred from homology"/>
<evidence type="ECO:0000256" key="5">
    <source>
        <dbReference type="ARBA" id="ARBA00022516"/>
    </source>
</evidence>
<evidence type="ECO:0000259" key="13">
    <source>
        <dbReference type="Pfam" id="PF00288"/>
    </source>
</evidence>
<dbReference type="InterPro" id="IPR014721">
    <property type="entry name" value="Ribsml_uS5_D2-typ_fold_subgr"/>
</dbReference>
<evidence type="ECO:0000256" key="1">
    <source>
        <dbReference type="ARBA" id="ARBA00004496"/>
    </source>
</evidence>
<evidence type="ECO:0000256" key="9">
    <source>
        <dbReference type="ARBA" id="ARBA00022840"/>
    </source>
</evidence>
<dbReference type="InterPro" id="IPR006203">
    <property type="entry name" value="GHMP_knse_ATP-bd_CS"/>
</dbReference>
<dbReference type="PROSITE" id="PS00627">
    <property type="entry name" value="GHMP_KINASES_ATP"/>
    <property type="match status" value="1"/>
</dbReference>
<dbReference type="InterPro" id="IPR006205">
    <property type="entry name" value="Mev_gal_kin"/>
</dbReference>
<dbReference type="GO" id="GO:0004496">
    <property type="term" value="F:mevalonate kinase activity"/>
    <property type="evidence" value="ECO:0007669"/>
    <property type="project" value="UniProtKB-EC"/>
</dbReference>
<evidence type="ECO:0000313" key="15">
    <source>
        <dbReference type="Proteomes" id="UP000254575"/>
    </source>
</evidence>
<dbReference type="OrthoDB" id="9764892at2"/>
<dbReference type="Pfam" id="PF00288">
    <property type="entry name" value="GHMP_kinases_N"/>
    <property type="match status" value="1"/>
</dbReference>